<dbReference type="EMBL" id="JPQZ01000002">
    <property type="protein sequence ID" value="KKO76527.1"/>
    <property type="molecule type" value="Genomic_DNA"/>
</dbReference>
<dbReference type="VEuPathDB" id="MicrosporidiaDB:AAJ76_200048485"/>
<gene>
    <name evidence="1" type="ORF">AAJ76_200048485</name>
</gene>
<dbReference type="GeneID" id="36319424"/>
<dbReference type="AlphaFoldDB" id="A0A0F9YVV7"/>
<protein>
    <submittedName>
        <fullName evidence="1">Uncharacterized protein</fullName>
    </submittedName>
</protein>
<dbReference type="VEuPathDB" id="MicrosporidiaDB:G9O61_00g006120"/>
<keyword evidence="2" id="KW-1185">Reference proteome</keyword>
<reference evidence="1 2" key="1">
    <citation type="journal article" date="2015" name="Environ. Microbiol.">
        <title>Genome analyses suggest the presence of polyploidy and recent human-driven expansions in eight global populations of the honeybee pathogen Nosema ceranae.</title>
        <authorList>
            <person name="Pelin A."/>
            <person name="Selman M."/>
            <person name="Aris-Brosou S."/>
            <person name="Farinelli L."/>
            <person name="Corradi N."/>
        </authorList>
    </citation>
    <scope>NUCLEOTIDE SEQUENCE [LARGE SCALE GENOMIC DNA]</scope>
    <source>
        <strain evidence="1 2">PA08 1199</strain>
    </source>
</reference>
<evidence type="ECO:0000313" key="1">
    <source>
        <dbReference type="EMBL" id="KKO76527.1"/>
    </source>
</evidence>
<name>A0A0F9YVV7_9MICR</name>
<dbReference type="OrthoDB" id="2556847at2759"/>
<dbReference type="RefSeq" id="XP_024332269.1">
    <property type="nucleotide sequence ID" value="XM_024474501.1"/>
</dbReference>
<accession>A0A0F9YVV7</accession>
<evidence type="ECO:0000313" key="2">
    <source>
        <dbReference type="Proteomes" id="UP000034350"/>
    </source>
</evidence>
<organism evidence="1 2">
    <name type="scientific">Vairimorpha ceranae</name>
    <dbReference type="NCBI Taxonomy" id="40302"/>
    <lineage>
        <taxon>Eukaryota</taxon>
        <taxon>Fungi</taxon>
        <taxon>Fungi incertae sedis</taxon>
        <taxon>Microsporidia</taxon>
        <taxon>Nosematidae</taxon>
        <taxon>Vairimorpha</taxon>
    </lineage>
</organism>
<dbReference type="VEuPathDB" id="MicrosporidiaDB:NCER_101225"/>
<sequence>MENNFDDEEKKYFSNRMFLNKLGDTREFGNFYELIYNRKVKILSFLNKDLNQINNPDFRQFESLEHAYELFLSYHIFYPYLYEDYLFMHSLETYNFEKDMEILLNGLETVKNLNTNVIDEHGFAAELLLFHEQQRLSGGHEIEEESVDRLYVKKKTGLNRRNTIIRLKAINSLIDLSKGIRICDYKFVFKILFD</sequence>
<proteinExistence type="predicted"/>
<comment type="caution">
    <text evidence="1">The sequence shown here is derived from an EMBL/GenBank/DDBJ whole genome shotgun (WGS) entry which is preliminary data.</text>
</comment>
<dbReference type="Proteomes" id="UP000034350">
    <property type="component" value="Unassembled WGS sequence"/>
</dbReference>